<dbReference type="AlphaFoldDB" id="A0AAU8N4R8"/>
<dbReference type="EMBL" id="CP159989">
    <property type="protein sequence ID" value="XCP82428.1"/>
    <property type="molecule type" value="Genomic_DNA"/>
</dbReference>
<evidence type="ECO:0000313" key="2">
    <source>
        <dbReference type="EMBL" id="XCP82428.1"/>
    </source>
</evidence>
<protein>
    <submittedName>
        <fullName evidence="2">TipAS antibiotic-recognition domain-containing protein</fullName>
    </submittedName>
</protein>
<dbReference type="RefSeq" id="WP_366180669.1">
    <property type="nucleotide sequence ID" value="NZ_CP159989.1"/>
</dbReference>
<reference evidence="2" key="1">
    <citation type="submission" date="2024-05" db="EMBL/GenBank/DDBJ databases">
        <title>Draft genome assemblies of 36 bacteria isolated from hibernating arctic ground squirrels.</title>
        <authorList>
            <person name="McKee H."/>
            <person name="Mullen L."/>
            <person name="Drown D.M."/>
            <person name="Duddleston K.N."/>
        </authorList>
    </citation>
    <scope>NUCLEOTIDE SEQUENCE</scope>
    <source>
        <strain evidence="2">AR004</strain>
    </source>
</reference>
<name>A0AAU8N4R8_9ACTO</name>
<evidence type="ECO:0000259" key="1">
    <source>
        <dbReference type="Pfam" id="PF07739"/>
    </source>
</evidence>
<feature type="domain" description="TipAS antibiotic-recognition" evidence="1">
    <location>
        <begin position="20"/>
        <end position="135"/>
    </location>
</feature>
<sequence>MSTTPEQRAEILGTDWDPAWEEEAQQRWGDTDEWVQSEKRRASMNASDWTQVKEDSDQLVADLAAAMRQGVQPGSERANALAEQHRASIAYWFDTSHSKQVLIARGYVTDPRFTAYYDAVEPGLAAWIKEVIDANAATHGVDPATAAWE</sequence>
<organism evidence="2">
    <name type="scientific">Actinomyces timonensis</name>
    <dbReference type="NCBI Taxonomy" id="1288391"/>
    <lineage>
        <taxon>Bacteria</taxon>
        <taxon>Bacillati</taxon>
        <taxon>Actinomycetota</taxon>
        <taxon>Actinomycetes</taxon>
        <taxon>Actinomycetales</taxon>
        <taxon>Actinomycetaceae</taxon>
        <taxon>Actinomyces</taxon>
    </lineage>
</organism>
<dbReference type="InterPro" id="IPR036244">
    <property type="entry name" value="TipA-like_antibiotic-bd"/>
</dbReference>
<dbReference type="InterPro" id="IPR012925">
    <property type="entry name" value="TipAS_dom"/>
</dbReference>
<gene>
    <name evidence="2" type="ORF">ABXS69_00400</name>
</gene>
<proteinExistence type="predicted"/>
<dbReference type="Pfam" id="PF07739">
    <property type="entry name" value="TipAS"/>
    <property type="match status" value="1"/>
</dbReference>
<accession>A0AAU8N4R8</accession>
<dbReference type="SUPFAM" id="SSF89082">
    <property type="entry name" value="Antibiotic binding domain of TipA-like multidrug resistance regulators"/>
    <property type="match status" value="1"/>
</dbReference>
<dbReference type="Gene3D" id="1.10.490.50">
    <property type="entry name" value="Antibiotic binding domain of TipA-like multidrug resistance regulators"/>
    <property type="match status" value="1"/>
</dbReference>